<reference evidence="8 9" key="1">
    <citation type="submission" date="2013-04" db="EMBL/GenBank/DDBJ databases">
        <title>Hyphomonas hirschiana VP5 Genome Sequencing.</title>
        <authorList>
            <person name="Lai Q."/>
            <person name="Shao Z."/>
        </authorList>
    </citation>
    <scope>NUCLEOTIDE SEQUENCE [LARGE SCALE GENOMIC DNA]</scope>
    <source>
        <strain evidence="8 9">VP5</strain>
    </source>
</reference>
<dbReference type="InterPro" id="IPR018187">
    <property type="entry name" value="Asp/Glu_racemase_AS_1"/>
</dbReference>
<dbReference type="GO" id="GO:0009252">
    <property type="term" value="P:peptidoglycan biosynthetic process"/>
    <property type="evidence" value="ECO:0007669"/>
    <property type="project" value="UniProtKB-UniRule"/>
</dbReference>
<evidence type="ECO:0000256" key="5">
    <source>
        <dbReference type="ARBA" id="ARBA00023235"/>
    </source>
</evidence>
<keyword evidence="4 7" id="KW-0573">Peptidoglycan synthesis</keyword>
<dbReference type="Gene3D" id="3.40.50.1860">
    <property type="match status" value="2"/>
</dbReference>
<dbReference type="PANTHER" id="PTHR21198">
    <property type="entry name" value="GLUTAMATE RACEMASE"/>
    <property type="match status" value="1"/>
</dbReference>
<feature type="active site" description="Proton donor/acceptor" evidence="7">
    <location>
        <position position="200"/>
    </location>
</feature>
<evidence type="ECO:0000256" key="4">
    <source>
        <dbReference type="ARBA" id="ARBA00022984"/>
    </source>
</evidence>
<comment type="caution">
    <text evidence="8">The sequence shown here is derived from an EMBL/GenBank/DDBJ whole genome shotgun (WGS) entry which is preliminary data.</text>
</comment>
<dbReference type="EMBL" id="ARYI01000007">
    <property type="protein sequence ID" value="KCZ93640.1"/>
    <property type="molecule type" value="Genomic_DNA"/>
</dbReference>
<dbReference type="PROSITE" id="PS00924">
    <property type="entry name" value="ASP_GLU_RACEMASE_2"/>
    <property type="match status" value="1"/>
</dbReference>
<accession>A0A059FSH9</accession>
<dbReference type="GO" id="GO:0008881">
    <property type="term" value="F:glutamate racemase activity"/>
    <property type="evidence" value="ECO:0007669"/>
    <property type="project" value="UniProtKB-UniRule"/>
</dbReference>
<dbReference type="GO" id="GO:0008360">
    <property type="term" value="P:regulation of cell shape"/>
    <property type="evidence" value="ECO:0007669"/>
    <property type="project" value="UniProtKB-KW"/>
</dbReference>
<evidence type="ECO:0000256" key="3">
    <source>
        <dbReference type="ARBA" id="ARBA00022960"/>
    </source>
</evidence>
<dbReference type="RefSeq" id="WP_011647966.1">
    <property type="nucleotide sequence ID" value="NZ_ARYI01000007.1"/>
</dbReference>
<dbReference type="InterPro" id="IPR004391">
    <property type="entry name" value="Glu_race"/>
</dbReference>
<dbReference type="SUPFAM" id="SSF53681">
    <property type="entry name" value="Aspartate/glutamate racemase"/>
    <property type="match status" value="2"/>
</dbReference>
<keyword evidence="3 7" id="KW-0133">Cell shape</keyword>
<name>A0A059FSH9_9PROT</name>
<dbReference type="PROSITE" id="PS00923">
    <property type="entry name" value="ASP_GLU_RACEMASE_1"/>
    <property type="match status" value="1"/>
</dbReference>
<keyword evidence="9" id="KW-1185">Reference proteome</keyword>
<dbReference type="UniPathway" id="UPA00219"/>
<dbReference type="EC" id="5.1.1.3" evidence="2 7"/>
<dbReference type="PANTHER" id="PTHR21198:SF2">
    <property type="entry name" value="GLUTAMATE RACEMASE"/>
    <property type="match status" value="1"/>
</dbReference>
<dbReference type="InterPro" id="IPR015942">
    <property type="entry name" value="Asp/Glu/hydantoin_racemase"/>
</dbReference>
<dbReference type="AlphaFoldDB" id="A0A059FSH9"/>
<evidence type="ECO:0000256" key="2">
    <source>
        <dbReference type="ARBA" id="ARBA00013090"/>
    </source>
</evidence>
<feature type="binding site" evidence="7">
    <location>
        <begin position="87"/>
        <end position="88"/>
    </location>
    <ligand>
        <name>substrate</name>
    </ligand>
</feature>
<dbReference type="GO" id="GO:0071555">
    <property type="term" value="P:cell wall organization"/>
    <property type="evidence" value="ECO:0007669"/>
    <property type="project" value="UniProtKB-KW"/>
</dbReference>
<dbReference type="Pfam" id="PF01177">
    <property type="entry name" value="Asp_Glu_race"/>
    <property type="match status" value="1"/>
</dbReference>
<dbReference type="InterPro" id="IPR001920">
    <property type="entry name" value="Asp/Glu_race"/>
</dbReference>
<organism evidence="8 9">
    <name type="scientific">Hyphomonas hirschiana VP5</name>
    <dbReference type="NCBI Taxonomy" id="1280951"/>
    <lineage>
        <taxon>Bacteria</taxon>
        <taxon>Pseudomonadati</taxon>
        <taxon>Pseudomonadota</taxon>
        <taxon>Alphaproteobacteria</taxon>
        <taxon>Hyphomonadales</taxon>
        <taxon>Hyphomonadaceae</taxon>
        <taxon>Hyphomonas</taxon>
    </lineage>
</organism>
<dbReference type="HAMAP" id="MF_00258">
    <property type="entry name" value="Glu_racemase"/>
    <property type="match status" value="1"/>
</dbReference>
<feature type="binding site" evidence="7">
    <location>
        <begin position="201"/>
        <end position="202"/>
    </location>
    <ligand>
        <name>substrate</name>
    </ligand>
</feature>
<feature type="binding site" evidence="7">
    <location>
        <begin position="54"/>
        <end position="55"/>
    </location>
    <ligand>
        <name>substrate</name>
    </ligand>
</feature>
<feature type="active site" description="Proton donor/acceptor" evidence="7">
    <location>
        <position position="86"/>
    </location>
</feature>
<sequence>MTADAPFPFEPSPARGRVLVFDSGVGGLTVAAEIRALGPRLSVHYAADTGFFPYGDKSDEALRARLPVVAKALVEAVRPDVFVIACNTASTLALPEVRAVLDIPVVGTVPAIKPAAKLTETGTIGLLATPGTIRRAYTARLIEEFASGKRVILHGSLDLVKLAEAHARGEDVPPEAFAAAQAPLFTAPGGDQIDTIVLACTHFPLVRGQLIATAPHAVSYIDSGAAIARQTIRVLPARNESGGQGGTACLTSPPEREEGITRVLRRYGFPEVQFVAIEPIEMTSAPSAEP</sequence>
<feature type="binding site" evidence="7">
    <location>
        <begin position="22"/>
        <end position="23"/>
    </location>
    <ligand>
        <name>substrate</name>
    </ligand>
</feature>
<dbReference type="InterPro" id="IPR033134">
    <property type="entry name" value="Asp/Glu_racemase_AS_2"/>
</dbReference>
<protein>
    <recommendedName>
        <fullName evidence="2 7">Glutamate racemase</fullName>
        <ecNumber evidence="2 7">5.1.1.3</ecNumber>
    </recommendedName>
</protein>
<evidence type="ECO:0000256" key="1">
    <source>
        <dbReference type="ARBA" id="ARBA00001602"/>
    </source>
</evidence>
<comment type="catalytic activity">
    <reaction evidence="1 7">
        <text>L-glutamate = D-glutamate</text>
        <dbReference type="Rhea" id="RHEA:12813"/>
        <dbReference type="ChEBI" id="CHEBI:29985"/>
        <dbReference type="ChEBI" id="CHEBI:29986"/>
        <dbReference type="EC" id="5.1.1.3"/>
    </reaction>
</comment>
<proteinExistence type="inferred from homology"/>
<keyword evidence="5 7" id="KW-0413">Isomerase</keyword>
<gene>
    <name evidence="7" type="primary">murI</name>
    <name evidence="8" type="ORF">HHI_09597</name>
</gene>
<evidence type="ECO:0000313" key="9">
    <source>
        <dbReference type="Proteomes" id="UP000025061"/>
    </source>
</evidence>
<comment type="function">
    <text evidence="7">Provides the (R)-glutamate required for cell wall biosynthesis.</text>
</comment>
<comment type="similarity">
    <text evidence="7">Belongs to the aspartate/glutamate racemases family.</text>
</comment>
<keyword evidence="6 7" id="KW-0961">Cell wall biogenesis/degradation</keyword>
<evidence type="ECO:0000256" key="6">
    <source>
        <dbReference type="ARBA" id="ARBA00023316"/>
    </source>
</evidence>
<dbReference type="Proteomes" id="UP000025061">
    <property type="component" value="Unassembled WGS sequence"/>
</dbReference>
<evidence type="ECO:0000256" key="7">
    <source>
        <dbReference type="HAMAP-Rule" id="MF_00258"/>
    </source>
</evidence>
<evidence type="ECO:0000313" key="8">
    <source>
        <dbReference type="EMBL" id="KCZ93640.1"/>
    </source>
</evidence>
<dbReference type="NCBIfam" id="TIGR00067">
    <property type="entry name" value="glut_race"/>
    <property type="match status" value="1"/>
</dbReference>
<comment type="pathway">
    <text evidence="7">Cell wall biogenesis; peptidoglycan biosynthesis.</text>
</comment>
<dbReference type="OrthoDB" id="9801055at2"/>